<gene>
    <name evidence="1" type="ORF">JZ751_011659</name>
</gene>
<reference evidence="1" key="1">
    <citation type="thesis" date="2021" institute="BYU ScholarsArchive" country="Provo, UT, USA">
        <title>Applications of and Algorithms for Genome Assembly and Genomic Analyses with an Emphasis on Marine Teleosts.</title>
        <authorList>
            <person name="Pickett B.D."/>
        </authorList>
    </citation>
    <scope>NUCLEOTIDE SEQUENCE</scope>
    <source>
        <strain evidence="1">HI-2016</strain>
    </source>
</reference>
<proteinExistence type="predicted"/>
<name>A0A8T2PQB8_9TELE</name>
<accession>A0A8T2PQB8</accession>
<organism evidence="1 2">
    <name type="scientific">Albula glossodonta</name>
    <name type="common">roundjaw bonefish</name>
    <dbReference type="NCBI Taxonomy" id="121402"/>
    <lineage>
        <taxon>Eukaryota</taxon>
        <taxon>Metazoa</taxon>
        <taxon>Chordata</taxon>
        <taxon>Craniata</taxon>
        <taxon>Vertebrata</taxon>
        <taxon>Euteleostomi</taxon>
        <taxon>Actinopterygii</taxon>
        <taxon>Neopterygii</taxon>
        <taxon>Teleostei</taxon>
        <taxon>Albuliformes</taxon>
        <taxon>Albulidae</taxon>
        <taxon>Albula</taxon>
    </lineage>
</organism>
<dbReference type="AlphaFoldDB" id="A0A8T2PQB8"/>
<evidence type="ECO:0000313" key="1">
    <source>
        <dbReference type="EMBL" id="KAG9353543.1"/>
    </source>
</evidence>
<protein>
    <submittedName>
        <fullName evidence="1">Uncharacterized protein</fullName>
    </submittedName>
</protein>
<evidence type="ECO:0000313" key="2">
    <source>
        <dbReference type="Proteomes" id="UP000824540"/>
    </source>
</evidence>
<dbReference type="Proteomes" id="UP000824540">
    <property type="component" value="Unassembled WGS sequence"/>
</dbReference>
<keyword evidence="2" id="KW-1185">Reference proteome</keyword>
<comment type="caution">
    <text evidence="1">The sequence shown here is derived from an EMBL/GenBank/DDBJ whole genome shotgun (WGS) entry which is preliminary data.</text>
</comment>
<sequence>MGWRRERPFPRHEGSSAQRCALCAELDRTGPDPGLHWVNGEAVDSYGPTPSPRSLSIGHWLAGLTPGQITGVHHSTTLLDWNMTLLPPSPCLQSFHHPAGLEHDSPASFPLSAVIPSPCWTGT</sequence>
<dbReference type="EMBL" id="JAFBMS010000003">
    <property type="protein sequence ID" value="KAG9353543.1"/>
    <property type="molecule type" value="Genomic_DNA"/>
</dbReference>